<comment type="similarity">
    <text evidence="5">Belongs to the flotillin-like FloA family.</text>
</comment>
<evidence type="ECO:0000256" key="1">
    <source>
        <dbReference type="ARBA" id="ARBA00022475"/>
    </source>
</evidence>
<evidence type="ECO:0000256" key="3">
    <source>
        <dbReference type="ARBA" id="ARBA00022989"/>
    </source>
</evidence>
<name>A0ABP9AH08_9SPHI</name>
<keyword evidence="3 5" id="KW-1133">Transmembrane helix</keyword>
<keyword evidence="4 5" id="KW-0472">Membrane</keyword>
<organism evidence="6 7">
    <name type="scientific">Olivibacter ginsenosidimutans</name>
    <dbReference type="NCBI Taxonomy" id="1176537"/>
    <lineage>
        <taxon>Bacteria</taxon>
        <taxon>Pseudomonadati</taxon>
        <taxon>Bacteroidota</taxon>
        <taxon>Sphingobacteriia</taxon>
        <taxon>Sphingobacteriales</taxon>
        <taxon>Sphingobacteriaceae</taxon>
        <taxon>Olivibacter</taxon>
    </lineage>
</organism>
<evidence type="ECO:0000256" key="5">
    <source>
        <dbReference type="HAMAP-Rule" id="MF_01562"/>
    </source>
</evidence>
<dbReference type="HAMAP" id="MF_01562">
    <property type="entry name" value="FloA"/>
    <property type="match status" value="1"/>
</dbReference>
<dbReference type="InterPro" id="IPR022853">
    <property type="entry name" value="FloA"/>
</dbReference>
<reference evidence="7" key="1">
    <citation type="journal article" date="2019" name="Int. J. Syst. Evol. Microbiol.">
        <title>The Global Catalogue of Microorganisms (GCM) 10K type strain sequencing project: providing services to taxonomists for standard genome sequencing and annotation.</title>
        <authorList>
            <consortium name="The Broad Institute Genomics Platform"/>
            <consortium name="The Broad Institute Genome Sequencing Center for Infectious Disease"/>
            <person name="Wu L."/>
            <person name="Ma J."/>
        </authorList>
    </citation>
    <scope>NUCLEOTIDE SEQUENCE [LARGE SCALE GENOMIC DNA]</scope>
    <source>
        <strain evidence="7">JCM 18200</strain>
    </source>
</reference>
<proteinExistence type="inferred from homology"/>
<evidence type="ECO:0000313" key="7">
    <source>
        <dbReference type="Proteomes" id="UP001501411"/>
    </source>
</evidence>
<dbReference type="Proteomes" id="UP001501411">
    <property type="component" value="Unassembled WGS sequence"/>
</dbReference>
<dbReference type="Pfam" id="PF12127">
    <property type="entry name" value="FloA"/>
    <property type="match status" value="1"/>
</dbReference>
<dbReference type="NCBIfam" id="NF010186">
    <property type="entry name" value="PRK13665.1"/>
    <property type="match status" value="1"/>
</dbReference>
<gene>
    <name evidence="5 6" type="primary">floA</name>
    <name evidence="6" type="ORF">GCM10023231_05290</name>
</gene>
<comment type="caution">
    <text evidence="6">The sequence shown here is derived from an EMBL/GenBank/DDBJ whole genome shotgun (WGS) entry which is preliminary data.</text>
</comment>
<evidence type="ECO:0000256" key="2">
    <source>
        <dbReference type="ARBA" id="ARBA00022692"/>
    </source>
</evidence>
<evidence type="ECO:0000256" key="4">
    <source>
        <dbReference type="ARBA" id="ARBA00023136"/>
    </source>
</evidence>
<keyword evidence="7" id="KW-1185">Reference proteome</keyword>
<dbReference type="EMBL" id="BAABIQ010000003">
    <property type="protein sequence ID" value="GAA4780961.1"/>
    <property type="molecule type" value="Genomic_DNA"/>
</dbReference>
<keyword evidence="1 5" id="KW-1003">Cell membrane</keyword>
<comment type="caution">
    <text evidence="5">Lacks conserved residue(s) required for the propagation of feature annotation.</text>
</comment>
<accession>A0ABP9AH08</accession>
<comment type="subcellular location">
    <subcellularLocation>
        <location evidence="5">Cell membrane</location>
        <topology evidence="5">Single-pass membrane protein</topology>
    </subcellularLocation>
    <subcellularLocation>
        <location evidence="5">Membrane raft</location>
        <topology evidence="5">Single-pass membrane protein</topology>
    </subcellularLocation>
</comment>
<comment type="function">
    <text evidence="5">Found in functional membrane microdomains (FMM) that may be equivalent to eukaryotic membrane rafts FMMs are highly dynamic and increase in number as cells age. Flotillins are thought to be important factors in membrane fluidity.</text>
</comment>
<comment type="subunit">
    <text evidence="5">Homooligomerizes.</text>
</comment>
<keyword evidence="2 5" id="KW-0812">Transmembrane</keyword>
<feature type="transmembrane region" description="Helical" evidence="5">
    <location>
        <begin position="7"/>
        <end position="27"/>
    </location>
</feature>
<sequence length="331" mass="35500">MINMEPALSPILMIIGAIIALFLILYILPVNLWFTAQLSGVKVNLLNLVLMRLRKVSPSLVVNAMITSTKAGLNITSNDIETHYLAGGNVNNVIKALISADKANIPLDFKLATAIDLAGRDVFDAVQISVNPRVINTPPVAAVAKDGIQLIAKARVTVRANINQLVGGAGEETILARVGEGIVTTIGSANNHKEVLENPDKISKTVLEKGLDSGTAFEILSIDIADIDIGENVGAKLQTDQAEADLKVANARAEERRAMAVASEQEMRAKAQEARAKVIEAESQIPLAMAEAFRNGNLGVMDYYRMQNIQADTDMRESIAKPGAENKGKNK</sequence>
<protein>
    <recommendedName>
        <fullName evidence="5">Flotillin-like protein FloA</fullName>
    </recommendedName>
</protein>
<evidence type="ECO:0000313" key="6">
    <source>
        <dbReference type="EMBL" id="GAA4780961.1"/>
    </source>
</evidence>